<protein>
    <submittedName>
        <fullName evidence="5">Uncharacterized protein</fullName>
    </submittedName>
</protein>
<comment type="caution">
    <text evidence="5">The sequence shown here is derived from an EMBL/GenBank/DDBJ whole genome shotgun (WGS) entry which is preliminary data.</text>
</comment>
<keyword evidence="1" id="KW-0677">Repeat</keyword>
<keyword evidence="2 3" id="KW-0802">TPR repeat</keyword>
<evidence type="ECO:0000256" key="3">
    <source>
        <dbReference type="PROSITE-ProRule" id="PRU00339"/>
    </source>
</evidence>
<evidence type="ECO:0000256" key="4">
    <source>
        <dbReference type="SAM" id="SignalP"/>
    </source>
</evidence>
<keyword evidence="6" id="KW-1185">Reference proteome</keyword>
<dbReference type="InterPro" id="IPR019734">
    <property type="entry name" value="TPR_rpt"/>
</dbReference>
<evidence type="ECO:0000256" key="1">
    <source>
        <dbReference type="ARBA" id="ARBA00022737"/>
    </source>
</evidence>
<feature type="repeat" description="TPR" evidence="3">
    <location>
        <begin position="94"/>
        <end position="127"/>
    </location>
</feature>
<dbReference type="PROSITE" id="PS50005">
    <property type="entry name" value="TPR"/>
    <property type="match status" value="1"/>
</dbReference>
<dbReference type="Proteomes" id="UP000076574">
    <property type="component" value="Unassembled WGS sequence"/>
</dbReference>
<dbReference type="STRING" id="943830.A4A58_18425"/>
<dbReference type="SMART" id="SM00028">
    <property type="entry name" value="TPR"/>
    <property type="match status" value="2"/>
</dbReference>
<dbReference type="GO" id="GO:0009279">
    <property type="term" value="C:cell outer membrane"/>
    <property type="evidence" value="ECO:0007669"/>
    <property type="project" value="TreeGrafter"/>
</dbReference>
<name>A0A161QL61_9BRAD</name>
<dbReference type="PANTHER" id="PTHR44858:SF1">
    <property type="entry name" value="UDP-N-ACETYLGLUCOSAMINE--PEPTIDE N-ACETYLGLUCOSAMINYLTRANSFERASE SPINDLY-RELATED"/>
    <property type="match status" value="1"/>
</dbReference>
<organism evidence="5 6">
    <name type="scientific">Tardiphaga robiniae</name>
    <dbReference type="NCBI Taxonomy" id="943830"/>
    <lineage>
        <taxon>Bacteria</taxon>
        <taxon>Pseudomonadati</taxon>
        <taxon>Pseudomonadota</taxon>
        <taxon>Alphaproteobacteria</taxon>
        <taxon>Hyphomicrobiales</taxon>
        <taxon>Nitrobacteraceae</taxon>
        <taxon>Tardiphaga</taxon>
    </lineage>
</organism>
<sequence>MLAVAALIAGIGATQVTAAMPTPIGPAGDYDICLGDTDDRAIAACNRAIERNHYRGEELAMLHVSRSVGYLLSGDPDAAIVDADVAIMFDRALAVAFWSRGSAWQNKNEPVRAIADFSEAIRLDPADASSLIQRGIAREQIGDTAGGARDLAEATGIDPQLTARKYVRK</sequence>
<dbReference type="Gene3D" id="1.25.40.10">
    <property type="entry name" value="Tetratricopeptide repeat domain"/>
    <property type="match status" value="1"/>
</dbReference>
<evidence type="ECO:0000313" key="5">
    <source>
        <dbReference type="EMBL" id="KZD20704.1"/>
    </source>
</evidence>
<accession>A0A161QL61</accession>
<dbReference type="EMBL" id="LVYV01000055">
    <property type="protein sequence ID" value="KZD20704.1"/>
    <property type="molecule type" value="Genomic_DNA"/>
</dbReference>
<dbReference type="InterPro" id="IPR050498">
    <property type="entry name" value="Ycf3"/>
</dbReference>
<dbReference type="InterPro" id="IPR011990">
    <property type="entry name" value="TPR-like_helical_dom_sf"/>
</dbReference>
<dbReference type="PANTHER" id="PTHR44858">
    <property type="entry name" value="TETRATRICOPEPTIDE REPEAT PROTEIN 6"/>
    <property type="match status" value="1"/>
</dbReference>
<feature type="chain" id="PRO_5007825918" evidence="4">
    <location>
        <begin position="19"/>
        <end position="169"/>
    </location>
</feature>
<evidence type="ECO:0000313" key="6">
    <source>
        <dbReference type="Proteomes" id="UP000076574"/>
    </source>
</evidence>
<dbReference type="AlphaFoldDB" id="A0A161QL61"/>
<dbReference type="SUPFAM" id="SSF48452">
    <property type="entry name" value="TPR-like"/>
    <property type="match status" value="1"/>
</dbReference>
<gene>
    <name evidence="5" type="ORF">A4A58_18425</name>
</gene>
<dbReference type="GO" id="GO:0046813">
    <property type="term" value="P:receptor-mediated virion attachment to host cell"/>
    <property type="evidence" value="ECO:0007669"/>
    <property type="project" value="TreeGrafter"/>
</dbReference>
<reference evidence="5 6" key="1">
    <citation type="submission" date="2016-03" db="EMBL/GenBank/DDBJ databases">
        <title>Microsymbionts genomes from the relict species Vavilovia formosa (Stev.) Fed.</title>
        <authorList>
            <person name="Kopat V."/>
            <person name="Chirak E."/>
            <person name="Kimeklis A."/>
            <person name="Andronov E."/>
        </authorList>
    </citation>
    <scope>NUCLEOTIDE SEQUENCE [LARGE SCALE GENOMIC DNA]</scope>
    <source>
        <strain evidence="5 6">Vaf07</strain>
    </source>
</reference>
<feature type="signal peptide" evidence="4">
    <location>
        <begin position="1"/>
        <end position="18"/>
    </location>
</feature>
<keyword evidence="4" id="KW-0732">Signal</keyword>
<proteinExistence type="predicted"/>
<evidence type="ECO:0000256" key="2">
    <source>
        <dbReference type="ARBA" id="ARBA00022803"/>
    </source>
</evidence>